<comment type="caution">
    <text evidence="12">The sequence shown here is derived from an EMBL/GenBank/DDBJ whole genome shotgun (WGS) entry which is preliminary data.</text>
</comment>
<reference evidence="13" key="1">
    <citation type="submission" date="2018-08" db="EMBL/GenBank/DDBJ databases">
        <authorList>
            <person name="Zhang J."/>
            <person name="Du Z.-J."/>
        </authorList>
    </citation>
    <scope>NUCLEOTIDE SEQUENCE [LARGE SCALE GENOMIC DNA]</scope>
    <source>
        <strain evidence="13">KCTC 52655</strain>
    </source>
</reference>
<dbReference type="InterPro" id="IPR003660">
    <property type="entry name" value="HAMP_dom"/>
</dbReference>
<dbReference type="Pfam" id="PF00672">
    <property type="entry name" value="HAMP"/>
    <property type="match status" value="1"/>
</dbReference>
<sequence>MKSIASKMTLVMVLAILLTTSLVVAVSYSLAYQNETAEFELRRKTLIDQLSVILKEPVFVYDRGNIESIVNAYKPDKTIASMIIEDQRGQTLGAYRNNNLEAAYTDTISLEWEGKPIGNVTIGFTTQATDSKLANLLLENFISLVLLVAIISAAVFLGMRYFVTVPMSKLNSILHDIAEGDGDLTARINIDTNDELSLLAGSFNQFISRVQNIISDMMQAESNLLNVTQRIKTITARSAQSSEQQKQLTDTSLQNLKQLSESTTEIARSAEESAANTQSANDVSASSQQKIRQNIEEIGNLVDNLKSTSTVVGELKTAADNIGKVLDVIKSIAEQTNLLALNAAIEAARAGESGRGFAVVADEVRSLASKTHDSTTEIEQIIAHLQNQADVSYQSTQRSTELVSQTIDSANETEISLNQIASQMESVNTMNAQVASATEQQSLVTRDVTSDMERISAGAITLSQDANAMQQATEELLQVEQMLESQIRRFKVA</sequence>
<dbReference type="EMBL" id="QRHA01000004">
    <property type="protein sequence ID" value="RDV26667.1"/>
    <property type="molecule type" value="Genomic_DNA"/>
</dbReference>
<evidence type="ECO:0000256" key="8">
    <source>
        <dbReference type="SAM" id="MobiDB-lite"/>
    </source>
</evidence>
<keyword evidence="5 7" id="KW-0807">Transducer</keyword>
<evidence type="ECO:0000256" key="7">
    <source>
        <dbReference type="PROSITE-ProRule" id="PRU00284"/>
    </source>
</evidence>
<dbReference type="InterPro" id="IPR004090">
    <property type="entry name" value="Chemotax_Me-accpt_rcpt"/>
</dbReference>
<evidence type="ECO:0000256" key="4">
    <source>
        <dbReference type="ARBA" id="ARBA00023136"/>
    </source>
</evidence>
<evidence type="ECO:0000256" key="5">
    <source>
        <dbReference type="ARBA" id="ARBA00023224"/>
    </source>
</evidence>
<keyword evidence="13" id="KW-1185">Reference proteome</keyword>
<dbReference type="OrthoDB" id="49457at2"/>
<keyword evidence="4 9" id="KW-0472">Membrane</keyword>
<keyword evidence="3 9" id="KW-1133">Transmembrane helix</keyword>
<evidence type="ECO:0000256" key="2">
    <source>
        <dbReference type="ARBA" id="ARBA00022692"/>
    </source>
</evidence>
<dbReference type="SMART" id="SM00304">
    <property type="entry name" value="HAMP"/>
    <property type="match status" value="1"/>
</dbReference>
<evidence type="ECO:0000256" key="6">
    <source>
        <dbReference type="ARBA" id="ARBA00029447"/>
    </source>
</evidence>
<feature type="compositionally biased region" description="Polar residues" evidence="8">
    <location>
        <begin position="274"/>
        <end position="288"/>
    </location>
</feature>
<gene>
    <name evidence="12" type="ORF">DXV75_06680</name>
</gene>
<feature type="domain" description="HAMP" evidence="11">
    <location>
        <begin position="161"/>
        <end position="215"/>
    </location>
</feature>
<feature type="region of interest" description="Disordered" evidence="8">
    <location>
        <begin position="261"/>
        <end position="288"/>
    </location>
</feature>
<dbReference type="PANTHER" id="PTHR32089">
    <property type="entry name" value="METHYL-ACCEPTING CHEMOTAXIS PROTEIN MCPB"/>
    <property type="match status" value="1"/>
</dbReference>
<dbReference type="InterPro" id="IPR004089">
    <property type="entry name" value="MCPsignal_dom"/>
</dbReference>
<dbReference type="AlphaFoldDB" id="A0A3D8M9H1"/>
<dbReference type="GO" id="GO:0006935">
    <property type="term" value="P:chemotaxis"/>
    <property type="evidence" value="ECO:0007669"/>
    <property type="project" value="InterPro"/>
</dbReference>
<proteinExistence type="inferred from homology"/>
<evidence type="ECO:0000259" key="11">
    <source>
        <dbReference type="PROSITE" id="PS50885"/>
    </source>
</evidence>
<protein>
    <submittedName>
        <fullName evidence="12">Methyl-accepting chemotaxis protein</fullName>
    </submittedName>
</protein>
<comment type="similarity">
    <text evidence="6">Belongs to the methyl-accepting chemotaxis (MCP) protein family.</text>
</comment>
<feature type="domain" description="Methyl-accepting transducer" evidence="10">
    <location>
        <begin position="220"/>
        <end position="456"/>
    </location>
</feature>
<feature type="transmembrane region" description="Helical" evidence="9">
    <location>
        <begin position="141"/>
        <end position="163"/>
    </location>
</feature>
<dbReference type="Proteomes" id="UP000256561">
    <property type="component" value="Unassembled WGS sequence"/>
</dbReference>
<dbReference type="GO" id="GO:0004888">
    <property type="term" value="F:transmembrane signaling receptor activity"/>
    <property type="evidence" value="ECO:0007669"/>
    <property type="project" value="InterPro"/>
</dbReference>
<comment type="subcellular location">
    <subcellularLocation>
        <location evidence="1">Membrane</location>
        <topology evidence="1">Multi-pass membrane protein</topology>
    </subcellularLocation>
</comment>
<dbReference type="CDD" id="cd06225">
    <property type="entry name" value="HAMP"/>
    <property type="match status" value="1"/>
</dbReference>
<name>A0A3D8M9H1_9ALTE</name>
<dbReference type="FunFam" id="1.10.287.950:FF:000001">
    <property type="entry name" value="Methyl-accepting chemotaxis sensory transducer"/>
    <property type="match status" value="1"/>
</dbReference>
<evidence type="ECO:0000313" key="12">
    <source>
        <dbReference type="EMBL" id="RDV26667.1"/>
    </source>
</evidence>
<dbReference type="Pfam" id="PF00015">
    <property type="entry name" value="MCPsignal"/>
    <property type="match status" value="1"/>
</dbReference>
<evidence type="ECO:0000259" key="10">
    <source>
        <dbReference type="PROSITE" id="PS50111"/>
    </source>
</evidence>
<dbReference type="SMART" id="SM00283">
    <property type="entry name" value="MA"/>
    <property type="match status" value="1"/>
</dbReference>
<dbReference type="GO" id="GO:0016020">
    <property type="term" value="C:membrane"/>
    <property type="evidence" value="ECO:0007669"/>
    <property type="project" value="UniProtKB-SubCell"/>
</dbReference>
<dbReference type="PROSITE" id="PS50885">
    <property type="entry name" value="HAMP"/>
    <property type="match status" value="1"/>
</dbReference>
<dbReference type="PRINTS" id="PR00260">
    <property type="entry name" value="CHEMTRNSDUCR"/>
</dbReference>
<dbReference type="Gene3D" id="1.10.287.950">
    <property type="entry name" value="Methyl-accepting chemotaxis protein"/>
    <property type="match status" value="1"/>
</dbReference>
<evidence type="ECO:0000256" key="3">
    <source>
        <dbReference type="ARBA" id="ARBA00022989"/>
    </source>
</evidence>
<dbReference type="SUPFAM" id="SSF58104">
    <property type="entry name" value="Methyl-accepting chemotaxis protein (MCP) signaling domain"/>
    <property type="match status" value="1"/>
</dbReference>
<dbReference type="PROSITE" id="PS50111">
    <property type="entry name" value="CHEMOTAXIS_TRANSDUC_2"/>
    <property type="match status" value="1"/>
</dbReference>
<keyword evidence="2 9" id="KW-0812">Transmembrane</keyword>
<evidence type="ECO:0000313" key="13">
    <source>
        <dbReference type="Proteomes" id="UP000256561"/>
    </source>
</evidence>
<dbReference type="RefSeq" id="WP_115592620.1">
    <property type="nucleotide sequence ID" value="NZ_QRHA01000004.1"/>
</dbReference>
<dbReference type="GO" id="GO:0007165">
    <property type="term" value="P:signal transduction"/>
    <property type="evidence" value="ECO:0007669"/>
    <property type="project" value="UniProtKB-KW"/>
</dbReference>
<accession>A0A3D8M9H1</accession>
<evidence type="ECO:0000256" key="9">
    <source>
        <dbReference type="SAM" id="Phobius"/>
    </source>
</evidence>
<dbReference type="CDD" id="cd11386">
    <property type="entry name" value="MCP_signal"/>
    <property type="match status" value="1"/>
</dbReference>
<organism evidence="12 13">
    <name type="scientific">Alteromonas aestuariivivens</name>
    <dbReference type="NCBI Taxonomy" id="1938339"/>
    <lineage>
        <taxon>Bacteria</taxon>
        <taxon>Pseudomonadati</taxon>
        <taxon>Pseudomonadota</taxon>
        <taxon>Gammaproteobacteria</taxon>
        <taxon>Alteromonadales</taxon>
        <taxon>Alteromonadaceae</taxon>
        <taxon>Alteromonas/Salinimonas group</taxon>
        <taxon>Alteromonas</taxon>
    </lineage>
</organism>
<dbReference type="PANTHER" id="PTHR32089:SF119">
    <property type="entry name" value="METHYL-ACCEPTING CHEMOTAXIS PROTEIN CTPL"/>
    <property type="match status" value="1"/>
</dbReference>
<evidence type="ECO:0000256" key="1">
    <source>
        <dbReference type="ARBA" id="ARBA00004141"/>
    </source>
</evidence>